<evidence type="ECO:0000313" key="19">
    <source>
        <dbReference type="EMBL" id="TMQ53186.1"/>
    </source>
</evidence>
<dbReference type="GO" id="GO:0008270">
    <property type="term" value="F:zinc ion binding"/>
    <property type="evidence" value="ECO:0007669"/>
    <property type="project" value="UniProtKB-UniRule"/>
</dbReference>
<keyword evidence="8 17" id="KW-0863">Zinc-finger</keyword>
<dbReference type="InterPro" id="IPR027417">
    <property type="entry name" value="P-loop_NTPase"/>
</dbReference>
<evidence type="ECO:0000256" key="13">
    <source>
        <dbReference type="ARBA" id="ARBA00023204"/>
    </source>
</evidence>
<dbReference type="GO" id="GO:0009380">
    <property type="term" value="C:excinuclease repair complex"/>
    <property type="evidence" value="ECO:0007669"/>
    <property type="project" value="InterPro"/>
</dbReference>
<dbReference type="HAMAP" id="MF_00205">
    <property type="entry name" value="UvrA"/>
    <property type="match status" value="1"/>
</dbReference>
<comment type="subcellular location">
    <subcellularLocation>
        <location evidence="1 17">Cytoplasm</location>
    </subcellularLocation>
</comment>
<dbReference type="PANTHER" id="PTHR43152:SF3">
    <property type="entry name" value="UVRABC SYSTEM PROTEIN A"/>
    <property type="match status" value="1"/>
</dbReference>
<dbReference type="CDD" id="cd03270">
    <property type="entry name" value="ABC_UvrA_I"/>
    <property type="match status" value="1"/>
</dbReference>
<dbReference type="InterPro" id="IPR041552">
    <property type="entry name" value="UvrA_DNA-bd"/>
</dbReference>
<dbReference type="Pfam" id="PF17755">
    <property type="entry name" value="UvrA_DNA-bind"/>
    <property type="match status" value="1"/>
</dbReference>
<evidence type="ECO:0000256" key="10">
    <source>
        <dbReference type="ARBA" id="ARBA00022840"/>
    </source>
</evidence>
<feature type="zinc finger region" description="C4-type" evidence="17">
    <location>
        <begin position="250"/>
        <end position="277"/>
    </location>
</feature>
<dbReference type="GO" id="GO:0009432">
    <property type="term" value="P:SOS response"/>
    <property type="evidence" value="ECO:0007669"/>
    <property type="project" value="UniProtKB-UniRule"/>
</dbReference>
<gene>
    <name evidence="17 19" type="primary">uvrA</name>
    <name evidence="19" type="ORF">E6K74_10155</name>
</gene>
<dbReference type="CDD" id="cd03271">
    <property type="entry name" value="ABC_UvrA_II"/>
    <property type="match status" value="1"/>
</dbReference>
<dbReference type="Gene3D" id="3.30.1490.20">
    <property type="entry name" value="ATP-grasp fold, A domain"/>
    <property type="match status" value="1"/>
</dbReference>
<dbReference type="InterPro" id="IPR013815">
    <property type="entry name" value="ATP_grasp_subdomain_1"/>
</dbReference>
<keyword evidence="13 17" id="KW-0234">DNA repair</keyword>
<keyword evidence="4 17" id="KW-0677">Repeat</keyword>
<dbReference type="InterPro" id="IPR004602">
    <property type="entry name" value="UvrA"/>
</dbReference>
<evidence type="ECO:0000256" key="16">
    <source>
        <dbReference type="ARBA" id="ARBA00042156"/>
    </source>
</evidence>
<keyword evidence="6 17" id="KW-0227">DNA damage</keyword>
<evidence type="ECO:0000256" key="3">
    <source>
        <dbReference type="ARBA" id="ARBA00022723"/>
    </source>
</evidence>
<dbReference type="GO" id="GO:0006289">
    <property type="term" value="P:nucleotide-excision repair"/>
    <property type="evidence" value="ECO:0007669"/>
    <property type="project" value="UniProtKB-UniRule"/>
</dbReference>
<evidence type="ECO:0000256" key="1">
    <source>
        <dbReference type="ARBA" id="ARBA00004496"/>
    </source>
</evidence>
<evidence type="ECO:0000256" key="15">
    <source>
        <dbReference type="ARBA" id="ARBA00039316"/>
    </source>
</evidence>
<evidence type="ECO:0000256" key="7">
    <source>
        <dbReference type="ARBA" id="ARBA00022769"/>
    </source>
</evidence>
<dbReference type="EMBL" id="VBOU01000089">
    <property type="protein sequence ID" value="TMQ53186.1"/>
    <property type="molecule type" value="Genomic_DNA"/>
</dbReference>
<keyword evidence="5 17" id="KW-0547">Nucleotide-binding</keyword>
<evidence type="ECO:0000256" key="17">
    <source>
        <dbReference type="HAMAP-Rule" id="MF_00205"/>
    </source>
</evidence>
<sequence>MDLIRIRGAREHNLKNLNLDIPRNALVVLTGVSGSGKSSLAFDTLYAEGQRRYVESLSAYARQFLGQMEKPDVDQIEGLSPAISIEQRTAGQNPRSTVATVTEIYDYLRLLFARVGVQHCLSCNRPIRGQTVQEMVDQILATHAGDRVQVLAPVIRGRKGEYRKELAQYRKLGFVRARVDGVWHELEEEIPLDKKRKHSIEILVDRLAAEPARRSRIHESIETATKLASGLVLIIPSKGEEAVLSSTAACPVCGVSYEPPEPRSFSFNSPYGACKSCDGLGTAFEIDPDLVVPDRRKSLREGAVVVWGDAEGTWIKGTIQAFAKRMKISMDTPFAKLPAAAQQALLYGLGDEKLQYKFKLKSGTVWSHKGRFRGVIPELMRRYRDTSSDQVRGHIEQSMSKKPCPGCGGARLKPESLAVRIADRSIADWTRLSVSRALGFVGGLALGTRESVIAAPILKELRQRLEFLEDVGVGYLTLDRAAATLAGGEAQRIRLATQIGSRLTGVLYILDEPSVGLHPRDNRKLLRTLIALRDLGNSVLVVEHDRETMEAADHIVDLGPGAGRRGGYLVAQGTIDAIREAPESLTGQYLSGEREVEVPETRRHGNGESITVVGARENNLKKVRAKFPLGSFVCVTGVSGSGKSTLVQDILYRALARHFYQAKDSPGAHDRIEGLQHIDKVVAIDQSPIGRTPRSNPATYTGVFSFIRDLFAELPEAKVRGYKPGRFSFNVKGGRCEACAGEGLVKIEMHFLPDVYVTCDVCRGKRYNRETLEVTFKGKSIADVLELTVDDALEFLSAIPPVRRKLETLSGVGLGYIHLGQPATTLSGGEAQRVKLATELSRVETGRTLYLLDEPTTGLHFEDVRALLHVLNRLVDKGNTVIVIEHNLDVIQSADWIVDLGPEGGDEGGRVVAEGTPEDVASVSGSHTGEALGALFQGRRPKSLAREAAV</sequence>
<dbReference type="Gene3D" id="3.40.50.300">
    <property type="entry name" value="P-loop containing nucleotide triphosphate hydrolases"/>
    <property type="match status" value="2"/>
</dbReference>
<keyword evidence="19" id="KW-0378">Hydrolase</keyword>
<dbReference type="FunFam" id="1.20.1580.10:FF:000002">
    <property type="entry name" value="UvrABC system protein A"/>
    <property type="match status" value="1"/>
</dbReference>
<dbReference type="SMART" id="SM00382">
    <property type="entry name" value="AAA"/>
    <property type="match status" value="2"/>
</dbReference>
<dbReference type="PANTHER" id="PTHR43152">
    <property type="entry name" value="UVRABC SYSTEM PROTEIN A"/>
    <property type="match status" value="1"/>
</dbReference>
<accession>A0A538SP97</accession>
<evidence type="ECO:0000256" key="12">
    <source>
        <dbReference type="ARBA" id="ARBA00023125"/>
    </source>
</evidence>
<comment type="similarity">
    <text evidence="14 17">Belongs to the ABC transporter superfamily. UvrA family.</text>
</comment>
<dbReference type="InterPro" id="IPR017871">
    <property type="entry name" value="ABC_transporter-like_CS"/>
</dbReference>
<keyword evidence="7 17" id="KW-0228">DNA excision</keyword>
<dbReference type="GO" id="GO:0005737">
    <property type="term" value="C:cytoplasm"/>
    <property type="evidence" value="ECO:0007669"/>
    <property type="project" value="UniProtKB-SubCell"/>
</dbReference>
<dbReference type="InterPro" id="IPR003439">
    <property type="entry name" value="ABC_transporter-like_ATP-bd"/>
</dbReference>
<comment type="caution">
    <text evidence="19">The sequence shown here is derived from an EMBL/GenBank/DDBJ whole genome shotgun (WGS) entry which is preliminary data.</text>
</comment>
<keyword evidence="12 17" id="KW-0238">DNA-binding</keyword>
<keyword evidence="10 17" id="KW-0067">ATP-binding</keyword>
<dbReference type="SUPFAM" id="SSF52540">
    <property type="entry name" value="P-loop containing nucleoside triphosphate hydrolases"/>
    <property type="match status" value="2"/>
</dbReference>
<dbReference type="NCBIfam" id="NF001503">
    <property type="entry name" value="PRK00349.1"/>
    <property type="match status" value="1"/>
</dbReference>
<evidence type="ECO:0000256" key="5">
    <source>
        <dbReference type="ARBA" id="ARBA00022741"/>
    </source>
</evidence>
<dbReference type="GO" id="GO:0016887">
    <property type="term" value="F:ATP hydrolysis activity"/>
    <property type="evidence" value="ECO:0007669"/>
    <property type="project" value="InterPro"/>
</dbReference>
<evidence type="ECO:0000313" key="20">
    <source>
        <dbReference type="Proteomes" id="UP000319829"/>
    </source>
</evidence>
<evidence type="ECO:0000256" key="6">
    <source>
        <dbReference type="ARBA" id="ARBA00022763"/>
    </source>
</evidence>
<dbReference type="GO" id="GO:0005524">
    <property type="term" value="F:ATP binding"/>
    <property type="evidence" value="ECO:0007669"/>
    <property type="project" value="UniProtKB-UniRule"/>
</dbReference>
<dbReference type="PROSITE" id="PS50893">
    <property type="entry name" value="ABC_TRANSPORTER_2"/>
    <property type="match status" value="2"/>
</dbReference>
<dbReference type="GO" id="GO:0003677">
    <property type="term" value="F:DNA binding"/>
    <property type="evidence" value="ECO:0007669"/>
    <property type="project" value="UniProtKB-UniRule"/>
</dbReference>
<evidence type="ECO:0000256" key="9">
    <source>
        <dbReference type="ARBA" id="ARBA00022833"/>
    </source>
</evidence>
<dbReference type="InterPro" id="IPR003593">
    <property type="entry name" value="AAA+_ATPase"/>
</dbReference>
<name>A0A538SP97_UNCEI</name>
<dbReference type="GO" id="GO:0009381">
    <property type="term" value="F:excinuclease ABC activity"/>
    <property type="evidence" value="ECO:0007669"/>
    <property type="project" value="UniProtKB-UniRule"/>
</dbReference>
<feature type="binding site" evidence="17">
    <location>
        <begin position="637"/>
        <end position="644"/>
    </location>
    <ligand>
        <name>ATP</name>
        <dbReference type="ChEBI" id="CHEBI:30616"/>
    </ligand>
</feature>
<evidence type="ECO:0000256" key="4">
    <source>
        <dbReference type="ARBA" id="ARBA00022737"/>
    </source>
</evidence>
<dbReference type="Pfam" id="PF17760">
    <property type="entry name" value="UvrA_inter"/>
    <property type="match status" value="1"/>
</dbReference>
<dbReference type="PROSITE" id="PS00211">
    <property type="entry name" value="ABC_TRANSPORTER_1"/>
    <property type="match status" value="2"/>
</dbReference>
<dbReference type="AlphaFoldDB" id="A0A538SP97"/>
<dbReference type="Proteomes" id="UP000319829">
    <property type="component" value="Unassembled WGS sequence"/>
</dbReference>
<protein>
    <recommendedName>
        <fullName evidence="15 17">UvrABC system protein A</fullName>
        <shortName evidence="17">UvrA protein</shortName>
    </recommendedName>
    <alternativeName>
        <fullName evidence="16 17">Excinuclease ABC subunit A</fullName>
    </alternativeName>
</protein>
<evidence type="ECO:0000256" key="2">
    <source>
        <dbReference type="ARBA" id="ARBA00022490"/>
    </source>
</evidence>
<keyword evidence="11 17" id="KW-0267">Excision nuclease</keyword>
<feature type="domain" description="ABC transporter" evidence="18">
    <location>
        <begin position="360"/>
        <end position="585"/>
    </location>
</feature>
<evidence type="ECO:0000259" key="18">
    <source>
        <dbReference type="PROSITE" id="PS50893"/>
    </source>
</evidence>
<evidence type="ECO:0000256" key="14">
    <source>
        <dbReference type="ARBA" id="ARBA00038000"/>
    </source>
</evidence>
<feature type="domain" description="ABC transporter" evidence="18">
    <location>
        <begin position="605"/>
        <end position="933"/>
    </location>
</feature>
<dbReference type="Gene3D" id="1.10.8.280">
    <property type="entry name" value="ABC transporter ATPase domain-like"/>
    <property type="match status" value="1"/>
</dbReference>
<organism evidence="19 20">
    <name type="scientific">Eiseniibacteriota bacterium</name>
    <dbReference type="NCBI Taxonomy" id="2212470"/>
    <lineage>
        <taxon>Bacteria</taxon>
        <taxon>Candidatus Eiseniibacteriota</taxon>
    </lineage>
</organism>
<keyword evidence="9 17" id="KW-0862">Zinc</keyword>
<proteinExistence type="inferred from homology"/>
<evidence type="ECO:0000256" key="8">
    <source>
        <dbReference type="ARBA" id="ARBA00022771"/>
    </source>
</evidence>
<dbReference type="Gene3D" id="1.20.1580.10">
    <property type="entry name" value="ABC transporter ATPase like domain"/>
    <property type="match status" value="2"/>
</dbReference>
<comment type="function">
    <text evidence="17">The UvrABC repair system catalyzes the recognition and processing of DNA lesions. UvrA is an ATPase and a DNA-binding protein. A damage recognition complex composed of 2 UvrA and 2 UvrB subunits scans DNA for abnormalities. When the presence of a lesion has been verified by UvrB, the UvrA molecules dissociate.</text>
</comment>
<keyword evidence="3 17" id="KW-0479">Metal-binding</keyword>
<dbReference type="InterPro" id="IPR041102">
    <property type="entry name" value="UvrA_inter"/>
</dbReference>
<keyword evidence="2 17" id="KW-0963">Cytoplasm</keyword>
<keyword evidence="17" id="KW-0742">SOS response</keyword>
<comment type="subunit">
    <text evidence="17">Forms a heterotetramer with UvrB during the search for lesions.</text>
</comment>
<feature type="binding site" evidence="17">
    <location>
        <begin position="31"/>
        <end position="38"/>
    </location>
    <ligand>
        <name>ATP</name>
        <dbReference type="ChEBI" id="CHEBI:30616"/>
    </ligand>
</feature>
<dbReference type="NCBIfam" id="TIGR00630">
    <property type="entry name" value="uvra"/>
    <property type="match status" value="1"/>
</dbReference>
<dbReference type="FunFam" id="3.40.50.300:FF:000028">
    <property type="entry name" value="UvrABC system protein A"/>
    <property type="match status" value="1"/>
</dbReference>
<reference evidence="19 20" key="1">
    <citation type="journal article" date="2019" name="Nat. Microbiol.">
        <title>Mediterranean grassland soil C-N compound turnover is dependent on rainfall and depth, and is mediated by genomically divergent microorganisms.</title>
        <authorList>
            <person name="Diamond S."/>
            <person name="Andeer P.F."/>
            <person name="Li Z."/>
            <person name="Crits-Christoph A."/>
            <person name="Burstein D."/>
            <person name="Anantharaman K."/>
            <person name="Lane K.R."/>
            <person name="Thomas B.C."/>
            <person name="Pan C."/>
            <person name="Northen T.R."/>
            <person name="Banfield J.F."/>
        </authorList>
    </citation>
    <scope>NUCLEOTIDE SEQUENCE [LARGE SCALE GENOMIC DNA]</scope>
    <source>
        <strain evidence="19">WS_4</strain>
    </source>
</reference>
<evidence type="ECO:0000256" key="11">
    <source>
        <dbReference type="ARBA" id="ARBA00022881"/>
    </source>
</evidence>
<feature type="zinc finger region" description="C4-type" evidence="17">
    <location>
        <begin position="736"/>
        <end position="762"/>
    </location>
</feature>